<dbReference type="GO" id="GO:0016020">
    <property type="term" value="C:membrane"/>
    <property type="evidence" value="ECO:0007669"/>
    <property type="project" value="UniProtKB-SubCell"/>
</dbReference>
<evidence type="ECO:0000256" key="2">
    <source>
        <dbReference type="ARBA" id="ARBA00022692"/>
    </source>
</evidence>
<keyword evidence="2 5" id="KW-0812">Transmembrane</keyword>
<feature type="transmembrane region" description="Helical" evidence="5">
    <location>
        <begin position="116"/>
        <end position="134"/>
    </location>
</feature>
<evidence type="ECO:0000256" key="1">
    <source>
        <dbReference type="ARBA" id="ARBA00004141"/>
    </source>
</evidence>
<reference evidence="6" key="1">
    <citation type="submission" date="2018-05" db="EMBL/GenBank/DDBJ databases">
        <authorList>
            <person name="Lanie J.A."/>
            <person name="Ng W.-L."/>
            <person name="Kazmierczak K.M."/>
            <person name="Andrzejewski T.M."/>
            <person name="Davidsen T.M."/>
            <person name="Wayne K.J."/>
            <person name="Tettelin H."/>
            <person name="Glass J.I."/>
            <person name="Rusch D."/>
            <person name="Podicherti R."/>
            <person name="Tsui H.-C.T."/>
            <person name="Winkler M.E."/>
        </authorList>
    </citation>
    <scope>NUCLEOTIDE SEQUENCE</scope>
</reference>
<comment type="subcellular location">
    <subcellularLocation>
        <location evidence="1">Membrane</location>
        <topology evidence="1">Multi-pass membrane protein</topology>
    </subcellularLocation>
</comment>
<protein>
    <submittedName>
        <fullName evidence="6">Uncharacterized protein</fullName>
    </submittedName>
</protein>
<dbReference type="AlphaFoldDB" id="A0A382K278"/>
<accession>A0A382K278</accession>
<name>A0A382K278_9ZZZZ</name>
<evidence type="ECO:0000313" key="6">
    <source>
        <dbReference type="EMBL" id="SVC17633.1"/>
    </source>
</evidence>
<gene>
    <name evidence="6" type="ORF">METZ01_LOCUS270487</name>
</gene>
<evidence type="ECO:0000256" key="5">
    <source>
        <dbReference type="SAM" id="Phobius"/>
    </source>
</evidence>
<evidence type="ECO:0000256" key="3">
    <source>
        <dbReference type="ARBA" id="ARBA00022989"/>
    </source>
</evidence>
<organism evidence="6">
    <name type="scientific">marine metagenome</name>
    <dbReference type="NCBI Taxonomy" id="408172"/>
    <lineage>
        <taxon>unclassified sequences</taxon>
        <taxon>metagenomes</taxon>
        <taxon>ecological metagenomes</taxon>
    </lineage>
</organism>
<dbReference type="InterPro" id="IPR035906">
    <property type="entry name" value="MetI-like_sf"/>
</dbReference>
<proteinExistence type="predicted"/>
<sequence>MNILPSLRMIGLVLIALVGISVVITFSEYGLEFSVGILIIFLESAAKKLLFPGALLPSLYLTFVSLFVLTVVSTFSAWVQVVHGHFLWKRFDLLLFFPSIIPVYIYGVSIETITESTGSVMFVVLPLIIVMGNGL</sequence>
<dbReference type="SUPFAM" id="SSF161098">
    <property type="entry name" value="MetI-like"/>
    <property type="match status" value="1"/>
</dbReference>
<feature type="transmembrane region" description="Helical" evidence="5">
    <location>
        <begin position="12"/>
        <end position="42"/>
    </location>
</feature>
<keyword evidence="4 5" id="KW-0472">Membrane</keyword>
<feature type="non-terminal residue" evidence="6">
    <location>
        <position position="135"/>
    </location>
</feature>
<evidence type="ECO:0000256" key="4">
    <source>
        <dbReference type="ARBA" id="ARBA00023136"/>
    </source>
</evidence>
<feature type="transmembrane region" description="Helical" evidence="5">
    <location>
        <begin position="54"/>
        <end position="79"/>
    </location>
</feature>
<dbReference type="EMBL" id="UINC01077473">
    <property type="protein sequence ID" value="SVC17633.1"/>
    <property type="molecule type" value="Genomic_DNA"/>
</dbReference>
<feature type="transmembrane region" description="Helical" evidence="5">
    <location>
        <begin position="91"/>
        <end position="110"/>
    </location>
</feature>
<keyword evidence="3 5" id="KW-1133">Transmembrane helix</keyword>